<gene>
    <name evidence="2" type="ORF">H1P_3330006</name>
</gene>
<feature type="region of interest" description="Disordered" evidence="1">
    <location>
        <begin position="1"/>
        <end position="39"/>
    </location>
</feature>
<reference evidence="2 3" key="1">
    <citation type="submission" date="2019-01" db="EMBL/GenBank/DDBJ databases">
        <authorList>
            <person name="Brito A."/>
        </authorList>
    </citation>
    <scope>NUCLEOTIDE SEQUENCE [LARGE SCALE GENOMIC DNA]</scope>
    <source>
        <strain evidence="2">1</strain>
    </source>
</reference>
<evidence type="ECO:0000313" key="2">
    <source>
        <dbReference type="EMBL" id="VEP15421.1"/>
    </source>
</evidence>
<evidence type="ECO:0000313" key="3">
    <source>
        <dbReference type="Proteomes" id="UP000320055"/>
    </source>
</evidence>
<dbReference type="EMBL" id="CAACVJ010000261">
    <property type="protein sequence ID" value="VEP15421.1"/>
    <property type="molecule type" value="Genomic_DNA"/>
</dbReference>
<name>A0A563VVJ4_9CYAN</name>
<feature type="compositionally biased region" description="Polar residues" evidence="1">
    <location>
        <begin position="1"/>
        <end position="10"/>
    </location>
</feature>
<accession>A0A563VVJ4</accession>
<protein>
    <submittedName>
        <fullName evidence="2">Uncharacterized protein</fullName>
    </submittedName>
</protein>
<sequence length="62" mass="7115">MLSSTATSSSEIREKLSLTNSDLKSQVKKQSLDKVKEESNNYLLKKTAKDVRVSTRLRSNWR</sequence>
<keyword evidence="3" id="KW-1185">Reference proteome</keyword>
<dbReference type="AlphaFoldDB" id="A0A563VVJ4"/>
<organism evidence="2 3">
    <name type="scientific">Hyella patelloides LEGE 07179</name>
    <dbReference type="NCBI Taxonomy" id="945734"/>
    <lineage>
        <taxon>Bacteria</taxon>
        <taxon>Bacillati</taxon>
        <taxon>Cyanobacteriota</taxon>
        <taxon>Cyanophyceae</taxon>
        <taxon>Pleurocapsales</taxon>
        <taxon>Hyellaceae</taxon>
        <taxon>Hyella</taxon>
    </lineage>
</organism>
<dbReference type="Proteomes" id="UP000320055">
    <property type="component" value="Unassembled WGS sequence"/>
</dbReference>
<feature type="compositionally biased region" description="Basic and acidic residues" evidence="1">
    <location>
        <begin position="30"/>
        <end position="39"/>
    </location>
</feature>
<evidence type="ECO:0000256" key="1">
    <source>
        <dbReference type="SAM" id="MobiDB-lite"/>
    </source>
</evidence>
<proteinExistence type="predicted"/>